<dbReference type="EMBL" id="JADCNL010000012">
    <property type="protein sequence ID" value="KAG0458016.1"/>
    <property type="molecule type" value="Genomic_DNA"/>
</dbReference>
<dbReference type="Proteomes" id="UP000636800">
    <property type="component" value="Chromosome 12"/>
</dbReference>
<name>A0A835PPV1_VANPL</name>
<protein>
    <recommendedName>
        <fullName evidence="1">Agenet domain-containing protein</fullName>
    </recommendedName>
</protein>
<dbReference type="SMART" id="SM00743">
    <property type="entry name" value="Agenet"/>
    <property type="match status" value="2"/>
</dbReference>
<comment type="caution">
    <text evidence="2">The sequence shown here is derived from an EMBL/GenBank/DDBJ whole genome shotgun (WGS) entry which is preliminary data.</text>
</comment>
<evidence type="ECO:0000313" key="3">
    <source>
        <dbReference type="Proteomes" id="UP000636800"/>
    </source>
</evidence>
<proteinExistence type="predicted"/>
<sequence length="231" mass="26322">MRFKKGTQVEVMEKEELPIGSWRPARIVEGNGHSYVVSYDNCYSDKGLAIKKVPRKLLRPCPPTIWQRGFVPGDIVEVFENNSWQLAEFSQTLEGSIVFLRLIGSSKKIQAHRCQLRIPCTWKDDTWIAFPKESVKSNNVHMNIQSKARNLSNQIPQSCLVTRTGDDIISAKYDACADQQNQCSKRMKKRSNVYSTPLVSGSYKKKRTMNESVSGPKLEACIACNRSKYKR</sequence>
<dbReference type="InterPro" id="IPR008395">
    <property type="entry name" value="Agenet-like_dom"/>
</dbReference>
<reference evidence="2 3" key="1">
    <citation type="journal article" date="2020" name="Nat. Food">
        <title>A phased Vanilla planifolia genome enables genetic improvement of flavour and production.</title>
        <authorList>
            <person name="Hasing T."/>
            <person name="Tang H."/>
            <person name="Brym M."/>
            <person name="Khazi F."/>
            <person name="Huang T."/>
            <person name="Chambers A.H."/>
        </authorList>
    </citation>
    <scope>NUCLEOTIDE SEQUENCE [LARGE SCALE GENOMIC DNA]</scope>
    <source>
        <tissue evidence="2">Leaf</tissue>
    </source>
</reference>
<evidence type="ECO:0000313" key="2">
    <source>
        <dbReference type="EMBL" id="KAG0458016.1"/>
    </source>
</evidence>
<dbReference type="InterPro" id="IPR014002">
    <property type="entry name" value="Agenet_dom_plant"/>
</dbReference>
<dbReference type="PANTHER" id="PTHR31917">
    <property type="entry name" value="AGENET DOMAIN-CONTAINING PROTEIN-RELATED"/>
    <property type="match status" value="1"/>
</dbReference>
<keyword evidence="3" id="KW-1185">Reference proteome</keyword>
<accession>A0A835PPV1</accession>
<feature type="domain" description="Agenet" evidence="1">
    <location>
        <begin position="68"/>
        <end position="124"/>
    </location>
</feature>
<dbReference type="PANTHER" id="PTHR31917:SF5">
    <property type="entry name" value="OS02G0204500 PROTEIN"/>
    <property type="match status" value="1"/>
</dbReference>
<organism evidence="2 3">
    <name type="scientific">Vanilla planifolia</name>
    <name type="common">Vanilla</name>
    <dbReference type="NCBI Taxonomy" id="51239"/>
    <lineage>
        <taxon>Eukaryota</taxon>
        <taxon>Viridiplantae</taxon>
        <taxon>Streptophyta</taxon>
        <taxon>Embryophyta</taxon>
        <taxon>Tracheophyta</taxon>
        <taxon>Spermatophyta</taxon>
        <taxon>Magnoliopsida</taxon>
        <taxon>Liliopsida</taxon>
        <taxon>Asparagales</taxon>
        <taxon>Orchidaceae</taxon>
        <taxon>Vanilloideae</taxon>
        <taxon>Vanilleae</taxon>
        <taxon>Vanilla</taxon>
    </lineage>
</organism>
<dbReference type="OrthoDB" id="1097929at2759"/>
<evidence type="ECO:0000259" key="1">
    <source>
        <dbReference type="SMART" id="SM00743"/>
    </source>
</evidence>
<dbReference type="Pfam" id="PF05641">
    <property type="entry name" value="Agenet"/>
    <property type="match status" value="1"/>
</dbReference>
<gene>
    <name evidence="2" type="ORF">HPP92_023173</name>
</gene>
<feature type="domain" description="Agenet" evidence="1">
    <location>
        <begin position="1"/>
        <end position="66"/>
    </location>
</feature>
<dbReference type="AlphaFoldDB" id="A0A835PPV1"/>